<comment type="caution">
    <text evidence="1">The sequence shown here is derived from an EMBL/GenBank/DDBJ whole genome shotgun (WGS) entry which is preliminary data.</text>
</comment>
<evidence type="ECO:0000313" key="1">
    <source>
        <dbReference type="EMBL" id="MFM4895070.1"/>
    </source>
</evidence>
<gene>
    <name evidence="1" type="ORF">ACEUDJ_19690</name>
</gene>
<name>A0ABW9GV86_9GAMM</name>
<dbReference type="GeneID" id="97222369"/>
<reference evidence="1 2" key="1">
    <citation type="submission" date="2024-09" db="EMBL/GenBank/DDBJ databases">
        <title>Aeromonas strains Genome sequencing and assembly.</title>
        <authorList>
            <person name="Hu X."/>
            <person name="Tang B."/>
        </authorList>
    </citation>
    <scope>NUCLEOTIDE SEQUENCE [LARGE SCALE GENOMIC DNA]</scope>
    <source>
        <strain evidence="1 2">NB23SCDHY001</strain>
    </source>
</reference>
<sequence length="143" mass="15728">MTTSHSAYPAAHNSELQVPAQASCISWGLPRDISPRFGARLIQSHYRLDFLSDRASLIGDWSEVLIAKLDQAFPEIIKALEAKLLTGELDAQRQHCITIQHGGFTCEADTLGSHGYVYICIYSAESMEATPDVRDSQSSCTEP</sequence>
<dbReference type="EMBL" id="JBGXBU010000014">
    <property type="protein sequence ID" value="MFM4895070.1"/>
    <property type="molecule type" value="Genomic_DNA"/>
</dbReference>
<accession>A0ABW9GV86</accession>
<dbReference type="Gene3D" id="3.30.450.20">
    <property type="entry name" value="PAS domain"/>
    <property type="match status" value="1"/>
</dbReference>
<dbReference type="InterPro" id="IPR009320">
    <property type="entry name" value="Antitoxin_CbeA"/>
</dbReference>
<dbReference type="SUPFAM" id="SSF143737">
    <property type="entry name" value="YeeU-like"/>
    <property type="match status" value="1"/>
</dbReference>
<proteinExistence type="predicted"/>
<dbReference type="Pfam" id="PF06154">
    <property type="entry name" value="CbeA_antitoxin"/>
    <property type="match status" value="1"/>
</dbReference>
<dbReference type="InterPro" id="IPR038025">
    <property type="entry name" value="CbeA_sf"/>
</dbReference>
<evidence type="ECO:0000313" key="2">
    <source>
        <dbReference type="Proteomes" id="UP001630969"/>
    </source>
</evidence>
<protein>
    <submittedName>
        <fullName evidence="1">Type IV toxin-antitoxin system YeeU family antitoxin</fullName>
    </submittedName>
</protein>
<dbReference type="RefSeq" id="WP_408791974.1">
    <property type="nucleotide sequence ID" value="NZ_JBGXBU010000014.1"/>
</dbReference>
<organism evidence="1 2">
    <name type="scientific">Aeromonas bivalvium</name>
    <dbReference type="NCBI Taxonomy" id="440079"/>
    <lineage>
        <taxon>Bacteria</taxon>
        <taxon>Pseudomonadati</taxon>
        <taxon>Pseudomonadota</taxon>
        <taxon>Gammaproteobacteria</taxon>
        <taxon>Aeromonadales</taxon>
        <taxon>Aeromonadaceae</taxon>
        <taxon>Aeromonas</taxon>
    </lineage>
</organism>
<dbReference type="Proteomes" id="UP001630969">
    <property type="component" value="Unassembled WGS sequence"/>
</dbReference>
<keyword evidence="2" id="KW-1185">Reference proteome</keyword>